<dbReference type="Proteomes" id="UP000247810">
    <property type="component" value="Unassembled WGS sequence"/>
</dbReference>
<accession>A0A319DH92</accession>
<organism evidence="2 3">
    <name type="scientific">Aspergillus ellipticus CBS 707.79</name>
    <dbReference type="NCBI Taxonomy" id="1448320"/>
    <lineage>
        <taxon>Eukaryota</taxon>
        <taxon>Fungi</taxon>
        <taxon>Dikarya</taxon>
        <taxon>Ascomycota</taxon>
        <taxon>Pezizomycotina</taxon>
        <taxon>Eurotiomycetes</taxon>
        <taxon>Eurotiomycetidae</taxon>
        <taxon>Eurotiales</taxon>
        <taxon>Aspergillaceae</taxon>
        <taxon>Aspergillus</taxon>
        <taxon>Aspergillus subgen. Circumdati</taxon>
    </lineage>
</organism>
<evidence type="ECO:0000313" key="3">
    <source>
        <dbReference type="Proteomes" id="UP000247810"/>
    </source>
</evidence>
<protein>
    <recommendedName>
        <fullName evidence="4">Transcription factor domain-containing protein</fullName>
    </recommendedName>
</protein>
<dbReference type="VEuPathDB" id="FungiDB:BO71DRAFT_163837"/>
<dbReference type="EMBL" id="KZ825834">
    <property type="protein sequence ID" value="PYH96709.1"/>
    <property type="molecule type" value="Genomic_DNA"/>
</dbReference>
<keyword evidence="3" id="KW-1185">Reference proteome</keyword>
<dbReference type="OrthoDB" id="4525710at2759"/>
<evidence type="ECO:0008006" key="4">
    <source>
        <dbReference type="Google" id="ProtNLM"/>
    </source>
</evidence>
<reference evidence="2 3" key="1">
    <citation type="submission" date="2018-02" db="EMBL/GenBank/DDBJ databases">
        <title>The genomes of Aspergillus section Nigri reveals drivers in fungal speciation.</title>
        <authorList>
            <consortium name="DOE Joint Genome Institute"/>
            <person name="Vesth T.C."/>
            <person name="Nybo J."/>
            <person name="Theobald S."/>
            <person name="Brandl J."/>
            <person name="Frisvad J.C."/>
            <person name="Nielsen K.F."/>
            <person name="Lyhne E.K."/>
            <person name="Kogle M.E."/>
            <person name="Kuo A."/>
            <person name="Riley R."/>
            <person name="Clum A."/>
            <person name="Nolan M."/>
            <person name="Lipzen A."/>
            <person name="Salamov A."/>
            <person name="Henrissat B."/>
            <person name="Wiebenga A."/>
            <person name="De vries R.P."/>
            <person name="Grigoriev I.V."/>
            <person name="Mortensen U.H."/>
            <person name="Andersen M.R."/>
            <person name="Baker S.E."/>
        </authorList>
    </citation>
    <scope>NUCLEOTIDE SEQUENCE [LARGE SCALE GENOMIC DNA]</scope>
    <source>
        <strain evidence="2 3">CBS 707.79</strain>
    </source>
</reference>
<dbReference type="STRING" id="1448320.A0A319DH92"/>
<name>A0A319DH92_9EURO</name>
<evidence type="ECO:0000313" key="2">
    <source>
        <dbReference type="EMBL" id="PYH96709.1"/>
    </source>
</evidence>
<evidence type="ECO:0000256" key="1">
    <source>
        <dbReference type="SAM" id="MobiDB-lite"/>
    </source>
</evidence>
<feature type="compositionally biased region" description="Basic and acidic residues" evidence="1">
    <location>
        <begin position="10"/>
        <end position="26"/>
    </location>
</feature>
<sequence>MPCPASVAEDNARQRSGSDRELEDSRAFSPSDTSNDTHLESPSPEHMDAIQPVNDRTSDLDQPSISFPVTSYSFPEQENTLSHTHSTQITPEYTQLLHYFKAAIGWPWFDITDPGFTMQALRLAPMSPLPLYAILATACIHKSRNESAHDVAYRLAMQAESLHEKCISILLPMIQQKDLITDGAFLACNTILRFYEEISAPVHGRDDARHLLGGIASVTEFQNQELEFDDLSRAAFWVHLRQDTVVAIINHRVPHMNLDIPDIVPFDATDGYT</sequence>
<feature type="region of interest" description="Disordered" evidence="1">
    <location>
        <begin position="1"/>
        <end position="62"/>
    </location>
</feature>
<gene>
    <name evidence="2" type="ORF">BO71DRAFT_163837</name>
</gene>
<proteinExistence type="predicted"/>
<feature type="compositionally biased region" description="Basic and acidic residues" evidence="1">
    <location>
        <begin position="35"/>
        <end position="48"/>
    </location>
</feature>
<dbReference type="AlphaFoldDB" id="A0A319DH92"/>